<gene>
    <name evidence="2" type="ORF">B0H66DRAFT_601990</name>
</gene>
<reference evidence="2" key="2">
    <citation type="submission" date="2023-06" db="EMBL/GenBank/DDBJ databases">
        <authorList>
            <consortium name="Lawrence Berkeley National Laboratory"/>
            <person name="Haridas S."/>
            <person name="Hensen N."/>
            <person name="Bonometti L."/>
            <person name="Westerberg I."/>
            <person name="Brannstrom I.O."/>
            <person name="Guillou S."/>
            <person name="Cros-Aarteil S."/>
            <person name="Calhoun S."/>
            <person name="Kuo A."/>
            <person name="Mondo S."/>
            <person name="Pangilinan J."/>
            <person name="Riley R."/>
            <person name="Labutti K."/>
            <person name="Andreopoulos B."/>
            <person name="Lipzen A."/>
            <person name="Chen C."/>
            <person name="Yanf M."/>
            <person name="Daum C."/>
            <person name="Ng V."/>
            <person name="Clum A."/>
            <person name="Steindorff A."/>
            <person name="Ohm R."/>
            <person name="Martin F."/>
            <person name="Silar P."/>
            <person name="Natvig D."/>
            <person name="Lalanne C."/>
            <person name="Gautier V."/>
            <person name="Ament-Velasquez S.L."/>
            <person name="Kruys A."/>
            <person name="Hutchinson M.I."/>
            <person name="Powell A.J."/>
            <person name="Barry K."/>
            <person name="Miller A.N."/>
            <person name="Grigoriev I.V."/>
            <person name="Debuchy R."/>
            <person name="Gladieux P."/>
            <person name="Thoren M.H."/>
            <person name="Johannesson H."/>
        </authorList>
    </citation>
    <scope>NUCLEOTIDE SEQUENCE</scope>
    <source>
        <strain evidence="2">CBS 118394</strain>
    </source>
</reference>
<evidence type="ECO:0000256" key="1">
    <source>
        <dbReference type="SAM" id="MobiDB-lite"/>
    </source>
</evidence>
<feature type="compositionally biased region" description="Acidic residues" evidence="1">
    <location>
        <begin position="265"/>
        <end position="275"/>
    </location>
</feature>
<reference evidence="2" key="1">
    <citation type="journal article" date="2023" name="Mol. Phylogenet. Evol.">
        <title>Genome-scale phylogeny and comparative genomics of the fungal order Sordariales.</title>
        <authorList>
            <person name="Hensen N."/>
            <person name="Bonometti L."/>
            <person name="Westerberg I."/>
            <person name="Brannstrom I.O."/>
            <person name="Guillou S."/>
            <person name="Cros-Aarteil S."/>
            <person name="Calhoun S."/>
            <person name="Haridas S."/>
            <person name="Kuo A."/>
            <person name="Mondo S."/>
            <person name="Pangilinan J."/>
            <person name="Riley R."/>
            <person name="LaButti K."/>
            <person name="Andreopoulos B."/>
            <person name="Lipzen A."/>
            <person name="Chen C."/>
            <person name="Yan M."/>
            <person name="Daum C."/>
            <person name="Ng V."/>
            <person name="Clum A."/>
            <person name="Steindorff A."/>
            <person name="Ohm R.A."/>
            <person name="Martin F."/>
            <person name="Silar P."/>
            <person name="Natvig D.O."/>
            <person name="Lalanne C."/>
            <person name="Gautier V."/>
            <person name="Ament-Velasquez S.L."/>
            <person name="Kruys A."/>
            <person name="Hutchinson M.I."/>
            <person name="Powell A.J."/>
            <person name="Barry K."/>
            <person name="Miller A.N."/>
            <person name="Grigoriev I.V."/>
            <person name="Debuchy R."/>
            <person name="Gladieux P."/>
            <person name="Hiltunen Thoren M."/>
            <person name="Johannesson H."/>
        </authorList>
    </citation>
    <scope>NUCLEOTIDE SEQUENCE</scope>
    <source>
        <strain evidence="2">CBS 118394</strain>
    </source>
</reference>
<sequence length="408" mass="44897">MADDNAAGPVPYSFADESVDYSDLKAWIAEQESLPEPTPLTEVQRKAILKLKHSIAPKSEIVLVEKDWVSLLHQFRDAHQELGVRVSFHDEASPNGQWMCRCTYQSVILNEAGENEDMYFPNQSAGFIPVDLRGALAQPTFARKKDAKKYAAKCCVEWLMSENLMPSDGASVAYLKPKLKAPPTLLTKALVSPKKQQSPPPTLMPPPPKREKVNGSGSGPVGPIDISSSSSENHTTPDKRPSTPATSATTTLNSEQPKLLKPWLEEETTESDDTVVPDSSRDSKTTDNEKINVRDPRIPATTRVIVMCERLGISVPQYKTTPISSEPGYYRGYPDFGVDSVQIPDPVGRVPRGFTIKAVKEAIAEQVLEHLLKVLAKRMAMAEALLRQMGGAAHDQDHDDDDLEGKDD</sequence>
<feature type="compositionally biased region" description="Low complexity" evidence="1">
    <location>
        <begin position="242"/>
        <end position="251"/>
    </location>
</feature>
<organism evidence="2 3">
    <name type="scientific">Apodospora peruviana</name>
    <dbReference type="NCBI Taxonomy" id="516989"/>
    <lineage>
        <taxon>Eukaryota</taxon>
        <taxon>Fungi</taxon>
        <taxon>Dikarya</taxon>
        <taxon>Ascomycota</taxon>
        <taxon>Pezizomycotina</taxon>
        <taxon>Sordariomycetes</taxon>
        <taxon>Sordariomycetidae</taxon>
        <taxon>Sordariales</taxon>
        <taxon>Lasiosphaeriaceae</taxon>
        <taxon>Apodospora</taxon>
    </lineage>
</organism>
<dbReference type="Proteomes" id="UP001283341">
    <property type="component" value="Unassembled WGS sequence"/>
</dbReference>
<protein>
    <recommendedName>
        <fullName evidence="4">DRBM domain-containing protein</fullName>
    </recommendedName>
</protein>
<comment type="caution">
    <text evidence="2">The sequence shown here is derived from an EMBL/GenBank/DDBJ whole genome shotgun (WGS) entry which is preliminary data.</text>
</comment>
<evidence type="ECO:0000313" key="3">
    <source>
        <dbReference type="Proteomes" id="UP001283341"/>
    </source>
</evidence>
<keyword evidence="3" id="KW-1185">Reference proteome</keyword>
<feature type="compositionally biased region" description="Basic and acidic residues" evidence="1">
    <location>
        <begin position="279"/>
        <end position="291"/>
    </location>
</feature>
<feature type="region of interest" description="Disordered" evidence="1">
    <location>
        <begin position="190"/>
        <end position="291"/>
    </location>
</feature>
<accession>A0AAE0M954</accession>
<feature type="compositionally biased region" description="Pro residues" evidence="1">
    <location>
        <begin position="198"/>
        <end position="207"/>
    </location>
</feature>
<dbReference type="AlphaFoldDB" id="A0AAE0M954"/>
<dbReference type="Gene3D" id="3.30.160.20">
    <property type="match status" value="1"/>
</dbReference>
<dbReference type="EMBL" id="JAUEDM010000003">
    <property type="protein sequence ID" value="KAK3322549.1"/>
    <property type="molecule type" value="Genomic_DNA"/>
</dbReference>
<name>A0AAE0M954_9PEZI</name>
<evidence type="ECO:0008006" key="4">
    <source>
        <dbReference type="Google" id="ProtNLM"/>
    </source>
</evidence>
<proteinExistence type="predicted"/>
<evidence type="ECO:0000313" key="2">
    <source>
        <dbReference type="EMBL" id="KAK3322549.1"/>
    </source>
</evidence>